<dbReference type="RefSeq" id="XP_004445708.1">
    <property type="nucleotide sequence ID" value="XM_004445651.1"/>
</dbReference>
<accession>A0A0D8JRZ4</accession>
<keyword evidence="2" id="KW-1185">Reference proteome</keyword>
<proteinExistence type="predicted"/>
<dbReference type="Proteomes" id="UP000001261">
    <property type="component" value="Unassembled WGS sequence"/>
</dbReference>
<organism evidence="1 2">
    <name type="scientific">Coccidioides immitis (strain RS)</name>
    <name type="common">Valley fever fungus</name>
    <dbReference type="NCBI Taxonomy" id="246410"/>
    <lineage>
        <taxon>Eukaryota</taxon>
        <taxon>Fungi</taxon>
        <taxon>Dikarya</taxon>
        <taxon>Ascomycota</taxon>
        <taxon>Pezizomycotina</taxon>
        <taxon>Eurotiomycetes</taxon>
        <taxon>Eurotiomycetidae</taxon>
        <taxon>Onygenales</taxon>
        <taxon>Onygenaceae</taxon>
        <taxon>Coccidioides</taxon>
    </lineage>
</organism>
<sequence>MNLNIRGHKTQEAFAYEVLHLANINKALHEKNYPNPQAKLPRHYHKSLDVFSMKNTHKLPFYYRSKINYQIKLIAENRKKS</sequence>
<evidence type="ECO:0000313" key="1">
    <source>
        <dbReference type="EMBL" id="KJF60067.1"/>
    </source>
</evidence>
<gene>
    <name evidence="1" type="ORF">CIMG_12718</name>
</gene>
<dbReference type="InParanoid" id="A0A0D8JRZ4"/>
<dbReference type="KEGG" id="cim:CIMG_12718"/>
<protein>
    <submittedName>
        <fullName evidence="1">Uncharacterized protein</fullName>
    </submittedName>
</protein>
<name>A0A0D8JRZ4_COCIM</name>
<evidence type="ECO:0000313" key="2">
    <source>
        <dbReference type="Proteomes" id="UP000001261"/>
    </source>
</evidence>
<dbReference type="EMBL" id="GG704911">
    <property type="protein sequence ID" value="KJF60067.1"/>
    <property type="molecule type" value="Genomic_DNA"/>
</dbReference>
<reference evidence="2" key="1">
    <citation type="journal article" date="2009" name="Genome Res.">
        <title>Comparative genomic analyses of the human fungal pathogens Coccidioides and their relatives.</title>
        <authorList>
            <person name="Sharpton T.J."/>
            <person name="Stajich J.E."/>
            <person name="Rounsley S.D."/>
            <person name="Gardner M.J."/>
            <person name="Wortman J.R."/>
            <person name="Jordar V.S."/>
            <person name="Maiti R."/>
            <person name="Kodira C.D."/>
            <person name="Neafsey D.E."/>
            <person name="Zeng Q."/>
            <person name="Hung C.-Y."/>
            <person name="McMahan C."/>
            <person name="Muszewska A."/>
            <person name="Grynberg M."/>
            <person name="Mandel M.A."/>
            <person name="Kellner E.M."/>
            <person name="Barker B.M."/>
            <person name="Galgiani J.N."/>
            <person name="Orbach M.J."/>
            <person name="Kirkland T.N."/>
            <person name="Cole G.T."/>
            <person name="Henn M.R."/>
            <person name="Birren B.W."/>
            <person name="Taylor J.W."/>
        </authorList>
    </citation>
    <scope>NUCLEOTIDE SEQUENCE [LARGE SCALE GENOMIC DNA]</scope>
    <source>
        <strain evidence="2">RS</strain>
    </source>
</reference>
<dbReference type="GeneID" id="24164345"/>
<reference evidence="2" key="2">
    <citation type="journal article" date="2010" name="Genome Res.">
        <title>Population genomic sequencing of Coccidioides fungi reveals recent hybridization and transposon control.</title>
        <authorList>
            <person name="Neafsey D.E."/>
            <person name="Barker B.M."/>
            <person name="Sharpton T.J."/>
            <person name="Stajich J.E."/>
            <person name="Park D.J."/>
            <person name="Whiston E."/>
            <person name="Hung C.-Y."/>
            <person name="McMahan C."/>
            <person name="White J."/>
            <person name="Sykes S."/>
            <person name="Heiman D."/>
            <person name="Young S."/>
            <person name="Zeng Q."/>
            <person name="Abouelleil A."/>
            <person name="Aftuck L."/>
            <person name="Bessette D."/>
            <person name="Brown A."/>
            <person name="FitzGerald M."/>
            <person name="Lui A."/>
            <person name="Macdonald J.P."/>
            <person name="Priest M."/>
            <person name="Orbach M.J."/>
            <person name="Galgiani J.N."/>
            <person name="Kirkland T.N."/>
            <person name="Cole G.T."/>
            <person name="Birren B.W."/>
            <person name="Henn M.R."/>
            <person name="Taylor J.W."/>
            <person name="Rounsley S.D."/>
        </authorList>
    </citation>
    <scope>GENOME REANNOTATION</scope>
    <source>
        <strain evidence="2">RS</strain>
    </source>
</reference>
<dbReference type="AlphaFoldDB" id="A0A0D8JRZ4"/>
<dbReference type="VEuPathDB" id="FungiDB:CIMG_12718"/>